<dbReference type="Pfam" id="PF19573">
    <property type="entry name" value="DUF6089"/>
    <property type="match status" value="1"/>
</dbReference>
<keyword evidence="1" id="KW-0732">Signal</keyword>
<gene>
    <name evidence="3" type="ORF">HGP29_07630</name>
</gene>
<evidence type="ECO:0000259" key="2">
    <source>
        <dbReference type="Pfam" id="PF19573"/>
    </source>
</evidence>
<dbReference type="AlphaFoldDB" id="A0A7X8SJ49"/>
<dbReference type="InterPro" id="IPR045743">
    <property type="entry name" value="DUF6089"/>
</dbReference>
<dbReference type="Proteomes" id="UP000585050">
    <property type="component" value="Unassembled WGS sequence"/>
</dbReference>
<dbReference type="EMBL" id="JABAIL010000002">
    <property type="protein sequence ID" value="NLR91073.1"/>
    <property type="molecule type" value="Genomic_DNA"/>
</dbReference>
<comment type="caution">
    <text evidence="3">The sequence shown here is derived from an EMBL/GenBank/DDBJ whole genome shotgun (WGS) entry which is preliminary data.</text>
</comment>
<accession>A0A7X8SJ49</accession>
<evidence type="ECO:0000256" key="1">
    <source>
        <dbReference type="SAM" id="SignalP"/>
    </source>
</evidence>
<dbReference type="RefSeq" id="WP_168881775.1">
    <property type="nucleotide sequence ID" value="NZ_JABAIL010000002.1"/>
</dbReference>
<reference evidence="3 4" key="1">
    <citation type="submission" date="2020-04" db="EMBL/GenBank/DDBJ databases">
        <title>Flammeovirga sp. SR4, a novel species isolated from seawater.</title>
        <authorList>
            <person name="Wang X."/>
        </authorList>
    </citation>
    <scope>NUCLEOTIDE SEQUENCE [LARGE SCALE GENOMIC DNA]</scope>
    <source>
        <strain evidence="3 4">SR4</strain>
    </source>
</reference>
<feature type="chain" id="PRO_5031218311" description="DUF6089 domain-containing protein" evidence="1">
    <location>
        <begin position="26"/>
        <end position="256"/>
    </location>
</feature>
<organism evidence="3 4">
    <name type="scientific">Flammeovirga agarivorans</name>
    <dbReference type="NCBI Taxonomy" id="2726742"/>
    <lineage>
        <taxon>Bacteria</taxon>
        <taxon>Pseudomonadati</taxon>
        <taxon>Bacteroidota</taxon>
        <taxon>Cytophagia</taxon>
        <taxon>Cytophagales</taxon>
        <taxon>Flammeovirgaceae</taxon>
        <taxon>Flammeovirga</taxon>
    </lineage>
</organism>
<proteinExistence type="predicted"/>
<name>A0A7X8SJ49_9BACT</name>
<keyword evidence="4" id="KW-1185">Reference proteome</keyword>
<feature type="signal peptide" evidence="1">
    <location>
        <begin position="1"/>
        <end position="25"/>
    </location>
</feature>
<feature type="domain" description="DUF6089" evidence="2">
    <location>
        <begin position="46"/>
        <end position="247"/>
    </location>
</feature>
<protein>
    <recommendedName>
        <fullName evidence="2">DUF6089 domain-containing protein</fullName>
    </recommendedName>
</protein>
<evidence type="ECO:0000313" key="3">
    <source>
        <dbReference type="EMBL" id="NLR91073.1"/>
    </source>
</evidence>
<evidence type="ECO:0000313" key="4">
    <source>
        <dbReference type="Proteomes" id="UP000585050"/>
    </source>
</evidence>
<sequence length="256" mass="28221">MNIKNCYKVVLFFAILFFAMSEVSAQGVKGRARFTAKKRYWSYGGMITTTSFMGDLSPTPSKGSIDWSNTRANFGGFVQKRYAPRITARASLGNNFFAGSDKDAGRNENRGLEFNSYAAQLNLQGLIDLFPNAGVYYRRPKIPIPYIGLGVGALFGTSTVKQNPDPNYQGEILSGTQKESFVTYVIPVSLGIRYKLSTHMDIGVEAAFNYSGSDKLDGIDNSINGSTFEELNDVFMTLGVNLSYIMGGTIKMPKFR</sequence>